<evidence type="ECO:0000256" key="7">
    <source>
        <dbReference type="ARBA" id="ARBA00023157"/>
    </source>
</evidence>
<dbReference type="InterPro" id="IPR003598">
    <property type="entry name" value="Ig_sub2"/>
</dbReference>
<keyword evidence="5 12" id="KW-1133">Transmembrane helix</keyword>
<dbReference type="InterPro" id="IPR003599">
    <property type="entry name" value="Ig_sub"/>
</dbReference>
<evidence type="ECO:0000256" key="2">
    <source>
        <dbReference type="ARBA" id="ARBA00022475"/>
    </source>
</evidence>
<keyword evidence="7" id="KW-1015">Disulfide bond</keyword>
<dbReference type="SMART" id="SM00406">
    <property type="entry name" value="IGv"/>
    <property type="match status" value="2"/>
</dbReference>
<evidence type="ECO:0000256" key="5">
    <source>
        <dbReference type="ARBA" id="ARBA00022989"/>
    </source>
</evidence>
<gene>
    <name evidence="15" type="primary">LOC116376123</name>
</gene>
<keyword evidence="16" id="KW-1185">Reference proteome</keyword>
<keyword evidence="6 12" id="KW-0472">Membrane</keyword>
<dbReference type="Ensembl" id="ENSOKIT00005008048.1">
    <property type="protein sequence ID" value="ENSOKIP00005007561.1"/>
    <property type="gene ID" value="ENSOKIG00005003405.1"/>
</dbReference>
<evidence type="ECO:0000256" key="9">
    <source>
        <dbReference type="ARBA" id="ARBA00023180"/>
    </source>
</evidence>
<evidence type="ECO:0000313" key="15">
    <source>
        <dbReference type="Ensembl" id="ENSOKIP00005007561.1"/>
    </source>
</evidence>
<dbReference type="Pfam" id="PF07686">
    <property type="entry name" value="V-set"/>
    <property type="match status" value="2"/>
</dbReference>
<dbReference type="GO" id="GO:0042102">
    <property type="term" value="P:positive regulation of T cell proliferation"/>
    <property type="evidence" value="ECO:0007669"/>
    <property type="project" value="TreeGrafter"/>
</dbReference>
<evidence type="ECO:0000313" key="16">
    <source>
        <dbReference type="Proteomes" id="UP000694557"/>
    </source>
</evidence>
<dbReference type="SMART" id="SM00408">
    <property type="entry name" value="IGc2"/>
    <property type="match status" value="2"/>
</dbReference>
<protein>
    <submittedName>
        <fullName evidence="15">V-set domain-containing T-cell activation inhibitor 1-like</fullName>
    </submittedName>
</protein>
<keyword evidence="4 13" id="KW-0732">Signal</keyword>
<dbReference type="Proteomes" id="UP000694557">
    <property type="component" value="Unassembled WGS sequence"/>
</dbReference>
<dbReference type="InterPro" id="IPR036179">
    <property type="entry name" value="Ig-like_dom_sf"/>
</dbReference>
<evidence type="ECO:0000256" key="12">
    <source>
        <dbReference type="SAM" id="Phobius"/>
    </source>
</evidence>
<dbReference type="GO" id="GO:0007166">
    <property type="term" value="P:cell surface receptor signaling pathway"/>
    <property type="evidence" value="ECO:0007669"/>
    <property type="project" value="TreeGrafter"/>
</dbReference>
<sequence>MAWGLFSMTLRGLLSGVCCLVILLWTVTSTDGGDVHVTCVFSEDCVLPCSFLPGSEEVIHWMKPEDKDLSVHSYYYSTDQLKQHSQRFRGRTALFNDQIPKGNASLLLRGITLQDQGRYKCYTSTIKGNKESFINIAVEAPVHLVDIQLSDDIITCRSTGIYPEPKLTWSTDPPSDLSFDPGTIQNSTSIKVDDQGLYDITSTKQFSGDRTNICTVTSGTVERTATLKQQAPVQGSLSSEVSIPCSVSQSDILTFNLTWRFNQIDTILTSTYTNGTAQMYIDDQWKEQVQSLSDSGSLQLHKLTMVHQGTYSCELSTARDTHLILTYLQITPDKLSDVSDGLSPGLITGIIIAAVIIAAVICYLLRVFLCKSKKPTRSQEMNTISPEEEESLSAAANTNDPNENDQSGKPLQNEEGREEDRERQQQGQEEEGSVTADIPVPQTEGEDIDPGRPCNLCVLRGLWPALQLPAWQ</sequence>
<dbReference type="SMART" id="SM00409">
    <property type="entry name" value="IG"/>
    <property type="match status" value="2"/>
</dbReference>
<dbReference type="GeneTree" id="ENSGT00940000163670"/>
<evidence type="ECO:0000259" key="14">
    <source>
        <dbReference type="PROSITE" id="PS50835"/>
    </source>
</evidence>
<feature type="region of interest" description="Disordered" evidence="11">
    <location>
        <begin position="377"/>
        <end position="451"/>
    </location>
</feature>
<keyword evidence="10" id="KW-0393">Immunoglobulin domain</keyword>
<feature type="domain" description="Ig-like" evidence="14">
    <location>
        <begin position="31"/>
        <end position="137"/>
    </location>
</feature>
<dbReference type="FunFam" id="2.60.40.10:FF:000142">
    <property type="entry name" value="V-set domain-containing T-cell activation inhibitor 1"/>
    <property type="match status" value="1"/>
</dbReference>
<reference evidence="15" key="2">
    <citation type="submission" date="2025-09" db="UniProtKB">
        <authorList>
            <consortium name="Ensembl"/>
        </authorList>
    </citation>
    <scope>IDENTIFICATION</scope>
</reference>
<dbReference type="PROSITE" id="PS50835">
    <property type="entry name" value="IG_LIKE"/>
    <property type="match status" value="3"/>
</dbReference>
<evidence type="ECO:0000256" key="13">
    <source>
        <dbReference type="SAM" id="SignalP"/>
    </source>
</evidence>
<evidence type="ECO:0000256" key="1">
    <source>
        <dbReference type="ARBA" id="ARBA00004251"/>
    </source>
</evidence>
<proteinExistence type="predicted"/>
<dbReference type="InterPro" id="IPR007110">
    <property type="entry name" value="Ig-like_dom"/>
</dbReference>
<feature type="domain" description="Ig-like" evidence="14">
    <location>
        <begin position="154"/>
        <end position="198"/>
    </location>
</feature>
<feature type="signal peptide" evidence="13">
    <location>
        <begin position="1"/>
        <end position="32"/>
    </location>
</feature>
<dbReference type="PANTHER" id="PTHR25466:SF14">
    <property type="entry name" value="BUTYROPHILIN SUBFAMILY 2 MEMBER A2-LIKE-RELATED"/>
    <property type="match status" value="1"/>
</dbReference>
<keyword evidence="8" id="KW-0675">Receptor</keyword>
<evidence type="ECO:0000256" key="6">
    <source>
        <dbReference type="ARBA" id="ARBA00023136"/>
    </source>
</evidence>
<dbReference type="InterPro" id="IPR051713">
    <property type="entry name" value="T-cell_Activation_Regulation"/>
</dbReference>
<feature type="chain" id="PRO_5034909243" evidence="13">
    <location>
        <begin position="33"/>
        <end position="472"/>
    </location>
</feature>
<dbReference type="GO" id="GO:0006955">
    <property type="term" value="P:immune response"/>
    <property type="evidence" value="ECO:0007669"/>
    <property type="project" value="TreeGrafter"/>
</dbReference>
<feature type="compositionally biased region" description="Basic and acidic residues" evidence="11">
    <location>
        <begin position="412"/>
        <end position="424"/>
    </location>
</feature>
<accession>A0A8C7F245</accession>
<feature type="compositionally biased region" description="Polar residues" evidence="11">
    <location>
        <begin position="397"/>
        <end position="410"/>
    </location>
</feature>
<dbReference type="GO" id="GO:0009897">
    <property type="term" value="C:external side of plasma membrane"/>
    <property type="evidence" value="ECO:0007669"/>
    <property type="project" value="TreeGrafter"/>
</dbReference>
<evidence type="ECO:0000256" key="4">
    <source>
        <dbReference type="ARBA" id="ARBA00022729"/>
    </source>
</evidence>
<keyword evidence="2" id="KW-1003">Cell membrane</keyword>
<evidence type="ECO:0000256" key="3">
    <source>
        <dbReference type="ARBA" id="ARBA00022692"/>
    </source>
</evidence>
<feature type="domain" description="Ig-like" evidence="14">
    <location>
        <begin position="238"/>
        <end position="331"/>
    </location>
</feature>
<reference evidence="15" key="1">
    <citation type="submission" date="2025-08" db="UniProtKB">
        <authorList>
            <consortium name="Ensembl"/>
        </authorList>
    </citation>
    <scope>IDENTIFICATION</scope>
</reference>
<keyword evidence="3 12" id="KW-0812">Transmembrane</keyword>
<comment type="subcellular location">
    <subcellularLocation>
        <location evidence="1">Cell membrane</location>
        <topology evidence="1">Single-pass type I membrane protein</topology>
    </subcellularLocation>
</comment>
<dbReference type="GO" id="GO:0042130">
    <property type="term" value="P:negative regulation of T cell proliferation"/>
    <property type="evidence" value="ECO:0007669"/>
    <property type="project" value="TreeGrafter"/>
</dbReference>
<evidence type="ECO:0000256" key="10">
    <source>
        <dbReference type="ARBA" id="ARBA00023319"/>
    </source>
</evidence>
<dbReference type="Gene3D" id="2.60.40.10">
    <property type="entry name" value="Immunoglobulins"/>
    <property type="match status" value="3"/>
</dbReference>
<dbReference type="GO" id="GO:0031295">
    <property type="term" value="P:T cell costimulation"/>
    <property type="evidence" value="ECO:0007669"/>
    <property type="project" value="TreeGrafter"/>
</dbReference>
<dbReference type="InterPro" id="IPR013106">
    <property type="entry name" value="Ig_V-set"/>
</dbReference>
<dbReference type="GO" id="GO:0071222">
    <property type="term" value="P:cellular response to lipopolysaccharide"/>
    <property type="evidence" value="ECO:0007669"/>
    <property type="project" value="TreeGrafter"/>
</dbReference>
<dbReference type="InterPro" id="IPR013783">
    <property type="entry name" value="Ig-like_fold"/>
</dbReference>
<dbReference type="CDD" id="cd16091">
    <property type="entry name" value="IgV_HHLA2"/>
    <property type="match status" value="1"/>
</dbReference>
<evidence type="ECO:0000256" key="8">
    <source>
        <dbReference type="ARBA" id="ARBA00023170"/>
    </source>
</evidence>
<dbReference type="PANTHER" id="PTHR25466">
    <property type="entry name" value="T-LYMPHOCYTE ACTIVATION ANTIGEN"/>
    <property type="match status" value="1"/>
</dbReference>
<feature type="transmembrane region" description="Helical" evidence="12">
    <location>
        <begin position="346"/>
        <end position="369"/>
    </location>
</feature>
<organism evidence="15 16">
    <name type="scientific">Oncorhynchus kisutch</name>
    <name type="common">Coho salmon</name>
    <name type="synonym">Salmo kisutch</name>
    <dbReference type="NCBI Taxonomy" id="8019"/>
    <lineage>
        <taxon>Eukaryota</taxon>
        <taxon>Metazoa</taxon>
        <taxon>Chordata</taxon>
        <taxon>Craniata</taxon>
        <taxon>Vertebrata</taxon>
        <taxon>Euteleostomi</taxon>
        <taxon>Actinopterygii</taxon>
        <taxon>Neopterygii</taxon>
        <taxon>Teleostei</taxon>
        <taxon>Protacanthopterygii</taxon>
        <taxon>Salmoniformes</taxon>
        <taxon>Salmonidae</taxon>
        <taxon>Salmoninae</taxon>
        <taxon>Oncorhynchus</taxon>
    </lineage>
</organism>
<dbReference type="SUPFAM" id="SSF48726">
    <property type="entry name" value="Immunoglobulin"/>
    <property type="match status" value="2"/>
</dbReference>
<keyword evidence="9" id="KW-0325">Glycoprotein</keyword>
<name>A0A8C7F245_ONCKI</name>
<evidence type="ECO:0000256" key="11">
    <source>
        <dbReference type="SAM" id="MobiDB-lite"/>
    </source>
</evidence>
<dbReference type="AlphaFoldDB" id="A0A8C7F245"/>